<dbReference type="EMBL" id="AWQS01000005">
    <property type="protein sequence ID" value="EWT07749.1"/>
    <property type="molecule type" value="Genomic_DNA"/>
</dbReference>
<keyword evidence="1" id="KW-0472">Membrane</keyword>
<evidence type="ECO:0000313" key="3">
    <source>
        <dbReference type="Proteomes" id="UP000019494"/>
    </source>
</evidence>
<reference evidence="3" key="1">
    <citation type="submission" date="2013-08" db="EMBL/GenBank/DDBJ databases">
        <title>Intrasporangium oryzae NRRL B-24470.</title>
        <authorList>
            <person name="Liu H."/>
            <person name="Wang G."/>
        </authorList>
    </citation>
    <scope>NUCLEOTIDE SEQUENCE [LARGE SCALE GENOMIC DNA]</scope>
    <source>
        <strain evidence="3">Q5-1</strain>
    </source>
</reference>
<dbReference type="OrthoDB" id="3748887at2"/>
<accession>W9GV46</accession>
<keyword evidence="1" id="KW-1133">Transmembrane helix</keyword>
<dbReference type="Proteomes" id="UP000019494">
    <property type="component" value="Unassembled WGS sequence"/>
</dbReference>
<keyword evidence="1" id="KW-0812">Transmembrane</keyword>
<sequence length="83" mass="9406">MWGHAMSYDMGWWMWVLMALGTLGFWVLVAYVVRAVIQGRPATPSPTSAASGREPLQLLDERLARGEVDADEYQRTRNLLTHT</sequence>
<dbReference type="AlphaFoldDB" id="W9GV46"/>
<feature type="transmembrane region" description="Helical" evidence="1">
    <location>
        <begin position="12"/>
        <end position="33"/>
    </location>
</feature>
<evidence type="ECO:0000256" key="1">
    <source>
        <dbReference type="SAM" id="Phobius"/>
    </source>
</evidence>
<proteinExistence type="predicted"/>
<keyword evidence="3" id="KW-1185">Reference proteome</keyword>
<name>W9GV46_9MICO</name>
<protein>
    <recommendedName>
        <fullName evidence="4">SHOCT domain-containing protein</fullName>
    </recommendedName>
</protein>
<evidence type="ECO:0000313" key="2">
    <source>
        <dbReference type="EMBL" id="EWT07749.1"/>
    </source>
</evidence>
<evidence type="ECO:0008006" key="4">
    <source>
        <dbReference type="Google" id="ProtNLM"/>
    </source>
</evidence>
<organism evidence="2 3">
    <name type="scientific">Intrasporangium chromatireducens Q5-1</name>
    <dbReference type="NCBI Taxonomy" id="584657"/>
    <lineage>
        <taxon>Bacteria</taxon>
        <taxon>Bacillati</taxon>
        <taxon>Actinomycetota</taxon>
        <taxon>Actinomycetes</taxon>
        <taxon>Micrococcales</taxon>
        <taxon>Intrasporangiaceae</taxon>
        <taxon>Intrasporangium</taxon>
    </lineage>
</organism>
<gene>
    <name evidence="2" type="ORF">N864_23575</name>
</gene>
<comment type="caution">
    <text evidence="2">The sequence shown here is derived from an EMBL/GenBank/DDBJ whole genome shotgun (WGS) entry which is preliminary data.</text>
</comment>